<dbReference type="Proteomes" id="UP000662857">
    <property type="component" value="Chromosome"/>
</dbReference>
<dbReference type="KEGG" id="nhy:JQS43_12435"/>
<evidence type="ECO:0000256" key="1">
    <source>
        <dbReference type="ARBA" id="ARBA00023115"/>
    </source>
</evidence>
<dbReference type="NCBIfam" id="NF037959">
    <property type="entry name" value="MFS_SpdSyn"/>
    <property type="match status" value="1"/>
</dbReference>
<dbReference type="PANTHER" id="PTHR43317">
    <property type="entry name" value="THERMOSPERMINE SYNTHASE ACAULIS5"/>
    <property type="match status" value="1"/>
</dbReference>
<dbReference type="CDD" id="cd02440">
    <property type="entry name" value="AdoMet_MTases"/>
    <property type="match status" value="1"/>
</dbReference>
<dbReference type="RefSeq" id="WP_239679243.1">
    <property type="nucleotide sequence ID" value="NZ_CP070499.1"/>
</dbReference>
<gene>
    <name evidence="3" type="ORF">JQS43_12435</name>
</gene>
<dbReference type="SUPFAM" id="SSF53335">
    <property type="entry name" value="S-adenosyl-L-methionine-dependent methyltransferases"/>
    <property type="match status" value="1"/>
</dbReference>
<reference evidence="3" key="1">
    <citation type="submission" date="2021-02" db="EMBL/GenBank/DDBJ databases">
        <title>Natrosporangium hydrolyticum gen. nov., sp. nov, a haloalkaliphilic actinobacterium from a soda solonchak soil.</title>
        <authorList>
            <person name="Sorokin D.Y."/>
            <person name="Khijniak T.V."/>
            <person name="Zakharycheva A.P."/>
            <person name="Boueva O.V."/>
            <person name="Ariskina E.V."/>
            <person name="Hahnke R.L."/>
            <person name="Bunk B."/>
            <person name="Sproer C."/>
            <person name="Schumann P."/>
            <person name="Evtushenko L.I."/>
            <person name="Kublanov I.V."/>
        </authorList>
    </citation>
    <scope>NUCLEOTIDE SEQUENCE</scope>
    <source>
        <strain evidence="3">DSM 106523</strain>
    </source>
</reference>
<proteinExistence type="predicted"/>
<protein>
    <submittedName>
        <fullName evidence="3">Fused MFS/spermidine synthase</fullName>
    </submittedName>
</protein>
<accession>A0A895YGQ2</accession>
<feature type="region of interest" description="Disordered" evidence="2">
    <location>
        <begin position="263"/>
        <end position="286"/>
    </location>
</feature>
<dbReference type="EMBL" id="CP070499">
    <property type="protein sequence ID" value="QSB16997.1"/>
    <property type="molecule type" value="Genomic_DNA"/>
</dbReference>
<name>A0A895YGQ2_9ACTN</name>
<evidence type="ECO:0000313" key="3">
    <source>
        <dbReference type="EMBL" id="QSB16997.1"/>
    </source>
</evidence>
<evidence type="ECO:0000313" key="4">
    <source>
        <dbReference type="Proteomes" id="UP000662857"/>
    </source>
</evidence>
<organism evidence="3 4">
    <name type="scientific">Natronosporangium hydrolyticum</name>
    <dbReference type="NCBI Taxonomy" id="2811111"/>
    <lineage>
        <taxon>Bacteria</taxon>
        <taxon>Bacillati</taxon>
        <taxon>Actinomycetota</taxon>
        <taxon>Actinomycetes</taxon>
        <taxon>Micromonosporales</taxon>
        <taxon>Micromonosporaceae</taxon>
        <taxon>Natronosporangium</taxon>
    </lineage>
</organism>
<keyword evidence="4" id="KW-1185">Reference proteome</keyword>
<dbReference type="InterPro" id="IPR029063">
    <property type="entry name" value="SAM-dependent_MTases_sf"/>
</dbReference>
<dbReference type="Gene3D" id="3.40.50.150">
    <property type="entry name" value="Vaccinia Virus protein VP39"/>
    <property type="match status" value="1"/>
</dbReference>
<evidence type="ECO:0000256" key="2">
    <source>
        <dbReference type="SAM" id="MobiDB-lite"/>
    </source>
</evidence>
<keyword evidence="1" id="KW-0620">Polyamine biosynthesis</keyword>
<dbReference type="PANTHER" id="PTHR43317:SF1">
    <property type="entry name" value="THERMOSPERMINE SYNTHASE ACAULIS5"/>
    <property type="match status" value="1"/>
</dbReference>
<dbReference type="AlphaFoldDB" id="A0A895YGQ2"/>
<dbReference type="GO" id="GO:0006596">
    <property type="term" value="P:polyamine biosynthetic process"/>
    <property type="evidence" value="ECO:0007669"/>
    <property type="project" value="UniProtKB-KW"/>
</dbReference>
<sequence length="286" mass="31287">MGGRRRGPEQINEQVDFGEAELVRDPDRPNGWTLLLDGTPQSYVETSQPTWLEFEYVRQLGAVVDLLAPARDPLHVLHLGAGALTLPRYIAATRPGSVQRVVERDAALIALVRRVLPPPRGADLRVRTGDARQVVESTRADRFDLVVNDVYSGARMPGRLTSTEFVAEVARVLRPGGWYAANLADRKPLSFARSQAATLRAVFDQVCVIAEPGTLRGRRFGNLVLVATDRGRLPVAKLTRRVAAEAFPARVLDGEELDRFIAGAPPVTDQGAADSPEPPRSIFSSR</sequence>